<dbReference type="InterPro" id="IPR050596">
    <property type="entry name" value="AspAT/PAT-like"/>
</dbReference>
<evidence type="ECO:0000256" key="1">
    <source>
        <dbReference type="ARBA" id="ARBA00001933"/>
    </source>
</evidence>
<evidence type="ECO:0000313" key="8">
    <source>
        <dbReference type="Proteomes" id="UP000217895"/>
    </source>
</evidence>
<dbReference type="InterPro" id="IPR015424">
    <property type="entry name" value="PyrdxlP-dep_Trfase"/>
</dbReference>
<dbReference type="InterPro" id="IPR004839">
    <property type="entry name" value="Aminotransferase_I/II_large"/>
</dbReference>
<name>A0A1Z4JEL2_LEPBY</name>
<dbReference type="PANTHER" id="PTHR46383">
    <property type="entry name" value="ASPARTATE AMINOTRANSFERASE"/>
    <property type="match status" value="1"/>
</dbReference>
<dbReference type="InterPro" id="IPR015421">
    <property type="entry name" value="PyrdxlP-dep_Trfase_major"/>
</dbReference>
<dbReference type="Pfam" id="PF00155">
    <property type="entry name" value="Aminotran_1_2"/>
    <property type="match status" value="1"/>
</dbReference>
<evidence type="ECO:0000256" key="5">
    <source>
        <dbReference type="ARBA" id="ARBA00022898"/>
    </source>
</evidence>
<dbReference type="Gene3D" id="3.90.1150.10">
    <property type="entry name" value="Aspartate Aminotransferase, domain 1"/>
    <property type="match status" value="1"/>
</dbReference>
<comment type="cofactor">
    <cofactor evidence="1">
        <name>pyridoxal 5'-phosphate</name>
        <dbReference type="ChEBI" id="CHEBI:597326"/>
    </cofactor>
</comment>
<sequence>MQDSMRMRAVQSPIIPIVGELIRQTPGTISLGQGVVNYPPPGQAIAQITNFLADPANHKYQAVEGIPELKSAIAQKLTTENRIDLSDREIVVTAGSNMAFLNVVLAIADPGDEIILQTPFYFNHEMAIDLASCRAVLVPTDDHYQIQPDLIRAAMTQRTRAVVTISPNNPTGVVYPESALREVNQICRQHNCFHITDEAYEYFTYGVEHFSAGSIAESANHTISLFSLSKAYGFASWRIGYMVIPKFLLESVQKIQDTNVICPAVVSQFAAVGALQAGRTYCQEKLSAIAQVREIVLAKLETIPHLCTVPKAEGAFYFLLKVQTDLDAMELVRQLIRDHQVAVLPGFTFGLKEGCYLRVGYGALEKETAIEGIQRLVTGLQAISASQSSIDGMKSP</sequence>
<evidence type="ECO:0000256" key="3">
    <source>
        <dbReference type="ARBA" id="ARBA00022576"/>
    </source>
</evidence>
<feature type="domain" description="Aminotransferase class I/classII large" evidence="6">
    <location>
        <begin position="29"/>
        <end position="375"/>
    </location>
</feature>
<accession>A0A1Z4JEL2</accession>
<evidence type="ECO:0000313" key="7">
    <source>
        <dbReference type="EMBL" id="BAY55176.1"/>
    </source>
</evidence>
<dbReference type="InterPro" id="IPR015422">
    <property type="entry name" value="PyrdxlP-dep_Trfase_small"/>
</dbReference>
<keyword evidence="3 7" id="KW-0032">Aminotransferase</keyword>
<dbReference type="Proteomes" id="UP000217895">
    <property type="component" value="Chromosome"/>
</dbReference>
<comment type="similarity">
    <text evidence="2">Belongs to the class-I pyridoxal-phosphate-dependent aminotransferase family.</text>
</comment>
<proteinExistence type="inferred from homology"/>
<keyword evidence="5" id="KW-0663">Pyridoxal phosphate</keyword>
<dbReference type="GO" id="GO:0006520">
    <property type="term" value="P:amino acid metabolic process"/>
    <property type="evidence" value="ECO:0007669"/>
    <property type="project" value="InterPro"/>
</dbReference>
<evidence type="ECO:0000256" key="4">
    <source>
        <dbReference type="ARBA" id="ARBA00022679"/>
    </source>
</evidence>
<dbReference type="SUPFAM" id="SSF53383">
    <property type="entry name" value="PLP-dependent transferases"/>
    <property type="match status" value="1"/>
</dbReference>
<organism evidence="7 8">
    <name type="scientific">Leptolyngbya boryana NIES-2135</name>
    <dbReference type="NCBI Taxonomy" id="1973484"/>
    <lineage>
        <taxon>Bacteria</taxon>
        <taxon>Bacillati</taxon>
        <taxon>Cyanobacteriota</taxon>
        <taxon>Cyanophyceae</taxon>
        <taxon>Leptolyngbyales</taxon>
        <taxon>Leptolyngbyaceae</taxon>
        <taxon>Leptolyngbya group</taxon>
        <taxon>Leptolyngbya</taxon>
    </lineage>
</organism>
<keyword evidence="4 7" id="KW-0808">Transferase</keyword>
<dbReference type="CDD" id="cd00609">
    <property type="entry name" value="AAT_like"/>
    <property type="match status" value="1"/>
</dbReference>
<gene>
    <name evidence="7" type="ORF">NIES2135_19980</name>
</gene>
<dbReference type="GO" id="GO:0008483">
    <property type="term" value="F:transaminase activity"/>
    <property type="evidence" value="ECO:0007669"/>
    <property type="project" value="UniProtKB-KW"/>
</dbReference>
<keyword evidence="8" id="KW-1185">Reference proteome</keyword>
<reference evidence="7 8" key="1">
    <citation type="submission" date="2017-06" db="EMBL/GenBank/DDBJ databases">
        <title>Genome sequencing of cyanobaciteial culture collection at National Institute for Environmental Studies (NIES).</title>
        <authorList>
            <person name="Hirose Y."/>
            <person name="Shimura Y."/>
            <person name="Fujisawa T."/>
            <person name="Nakamura Y."/>
            <person name="Kawachi M."/>
        </authorList>
    </citation>
    <scope>NUCLEOTIDE SEQUENCE [LARGE SCALE GENOMIC DNA]</scope>
    <source>
        <strain evidence="7 8">NIES-2135</strain>
    </source>
</reference>
<protein>
    <submittedName>
        <fullName evidence="7">Aspartate aminotransferase</fullName>
    </submittedName>
</protein>
<dbReference type="NCBIfam" id="NF004621">
    <property type="entry name" value="PRK05957.1"/>
    <property type="match status" value="1"/>
</dbReference>
<dbReference type="PANTHER" id="PTHR46383:SF5">
    <property type="entry name" value="AMINOTRANSFERASE CLASS I_CLASSII DOMAIN-CONTAINING PROTEIN"/>
    <property type="match status" value="1"/>
</dbReference>
<dbReference type="AlphaFoldDB" id="A0A1Z4JEL2"/>
<evidence type="ECO:0000259" key="6">
    <source>
        <dbReference type="Pfam" id="PF00155"/>
    </source>
</evidence>
<dbReference type="Gene3D" id="3.40.640.10">
    <property type="entry name" value="Type I PLP-dependent aspartate aminotransferase-like (Major domain)"/>
    <property type="match status" value="1"/>
</dbReference>
<evidence type="ECO:0000256" key="2">
    <source>
        <dbReference type="ARBA" id="ARBA00007441"/>
    </source>
</evidence>
<dbReference type="EMBL" id="AP018203">
    <property type="protein sequence ID" value="BAY55176.1"/>
    <property type="molecule type" value="Genomic_DNA"/>
</dbReference>
<dbReference type="GO" id="GO:0030170">
    <property type="term" value="F:pyridoxal phosphate binding"/>
    <property type="evidence" value="ECO:0007669"/>
    <property type="project" value="InterPro"/>
</dbReference>